<protein>
    <submittedName>
        <fullName evidence="1">Uncharacterized protein</fullName>
    </submittedName>
</protein>
<accession>A0A1X0N8M5</accession>
<dbReference type="Proteomes" id="UP000192815">
    <property type="component" value="Unassembled WGS sequence"/>
</dbReference>
<dbReference type="RefSeq" id="WP_083182200.1">
    <property type="nucleotide sequence ID" value="NZ_CBCRZR010000007.1"/>
</dbReference>
<evidence type="ECO:0000313" key="2">
    <source>
        <dbReference type="Proteomes" id="UP000192815"/>
    </source>
</evidence>
<organism evidence="1 2">
    <name type="scientific">Pseudomonas floridensis</name>
    <dbReference type="NCBI Taxonomy" id="1958950"/>
    <lineage>
        <taxon>Bacteria</taxon>
        <taxon>Pseudomonadati</taxon>
        <taxon>Pseudomonadota</taxon>
        <taxon>Gammaproteobacteria</taxon>
        <taxon>Pseudomonadales</taxon>
        <taxon>Pseudomonadaceae</taxon>
        <taxon>Pseudomonas</taxon>
    </lineage>
</organism>
<reference evidence="2" key="1">
    <citation type="submission" date="2017-02" db="EMBL/GenBank/DDBJ databases">
        <title>Pseudomonas floridae sp. nov., a novel pathogenic bacterial species isolated from tomato.</title>
        <authorList>
            <person name="Timilsina S."/>
            <person name="Vallad G.E."/>
            <person name="Jones J.B."/>
        </authorList>
    </citation>
    <scope>NUCLEOTIDE SEQUENCE [LARGE SCALE GENOMIC DNA]</scope>
    <source>
        <strain evidence="2">GEV388</strain>
    </source>
</reference>
<sequence>MTATVTPIKHVITNCSRCNAWITDGQSTVTITVATETWRGLRGEIAEVEVENAKVALLFCRRCANKYDFSRIAVGRSRTEEDELLIELAEEAEIEASREAASKDLQVSPGRLSAEQIRGWILEQQYKELEAEGFFN</sequence>
<gene>
    <name evidence="1" type="ORF">BZK31_08040</name>
</gene>
<dbReference type="AlphaFoldDB" id="A0A1X0N8M5"/>
<keyword evidence="2" id="KW-1185">Reference proteome</keyword>
<dbReference type="STRING" id="1958950.BZK31_08040"/>
<evidence type="ECO:0000313" key="1">
    <source>
        <dbReference type="EMBL" id="ORC60252.1"/>
    </source>
</evidence>
<dbReference type="EMBL" id="MUIO01000021">
    <property type="protein sequence ID" value="ORC60252.1"/>
    <property type="molecule type" value="Genomic_DNA"/>
</dbReference>
<dbReference type="OrthoDB" id="9831097at2"/>
<name>A0A1X0N8M5_9PSED</name>
<comment type="caution">
    <text evidence="1">The sequence shown here is derived from an EMBL/GenBank/DDBJ whole genome shotgun (WGS) entry which is preliminary data.</text>
</comment>
<proteinExistence type="predicted"/>